<reference evidence="1" key="1">
    <citation type="journal article" date="2014" name="Front. Microbiol.">
        <title>High frequency of phylogenetically diverse reductive dehalogenase-homologous genes in deep subseafloor sedimentary metagenomes.</title>
        <authorList>
            <person name="Kawai M."/>
            <person name="Futagami T."/>
            <person name="Toyoda A."/>
            <person name="Takaki Y."/>
            <person name="Nishi S."/>
            <person name="Hori S."/>
            <person name="Arai W."/>
            <person name="Tsubouchi T."/>
            <person name="Morono Y."/>
            <person name="Uchiyama I."/>
            <person name="Ito T."/>
            <person name="Fujiyama A."/>
            <person name="Inagaki F."/>
            <person name="Takami H."/>
        </authorList>
    </citation>
    <scope>NUCLEOTIDE SEQUENCE</scope>
    <source>
        <strain evidence="1">Expedition CK06-06</strain>
    </source>
</reference>
<accession>X1VXA4</accession>
<protein>
    <submittedName>
        <fullName evidence="1">Uncharacterized protein</fullName>
    </submittedName>
</protein>
<feature type="non-terminal residue" evidence="1">
    <location>
        <position position="101"/>
    </location>
</feature>
<dbReference type="AlphaFoldDB" id="X1VXA4"/>
<feature type="non-terminal residue" evidence="1">
    <location>
        <position position="1"/>
    </location>
</feature>
<organism evidence="1">
    <name type="scientific">marine sediment metagenome</name>
    <dbReference type="NCBI Taxonomy" id="412755"/>
    <lineage>
        <taxon>unclassified sequences</taxon>
        <taxon>metagenomes</taxon>
        <taxon>ecological metagenomes</taxon>
    </lineage>
</organism>
<sequence>NKGFVTAGFRSGQIITVDTTSGTNDGIYTISTVTPGVITLIESDPLTTEDAATAGTVTITTEVNLVSKTEWLASSSVDPIDKTIHRVWFNAGTSALKAITL</sequence>
<evidence type="ECO:0000313" key="1">
    <source>
        <dbReference type="EMBL" id="GAJ23516.1"/>
    </source>
</evidence>
<gene>
    <name evidence="1" type="ORF">S12H4_61906</name>
</gene>
<dbReference type="EMBL" id="BARW01041277">
    <property type="protein sequence ID" value="GAJ23516.1"/>
    <property type="molecule type" value="Genomic_DNA"/>
</dbReference>
<name>X1VXA4_9ZZZZ</name>
<comment type="caution">
    <text evidence="1">The sequence shown here is derived from an EMBL/GenBank/DDBJ whole genome shotgun (WGS) entry which is preliminary data.</text>
</comment>
<proteinExistence type="predicted"/>